<dbReference type="OrthoDB" id="5103at2759"/>
<gene>
    <name evidence="8" type="ORF">FH972_009711</name>
</gene>
<keyword evidence="3 6" id="KW-0812">Transmembrane</keyword>
<protein>
    <recommendedName>
        <fullName evidence="7">Lipid desaturase domain-containing protein</fullName>
    </recommendedName>
</protein>
<evidence type="ECO:0000256" key="5">
    <source>
        <dbReference type="ARBA" id="ARBA00023136"/>
    </source>
</evidence>
<evidence type="ECO:0000259" key="7">
    <source>
        <dbReference type="Pfam" id="PF10520"/>
    </source>
</evidence>
<dbReference type="PANTHER" id="PTHR48140">
    <property type="entry name" value="FATTY ACID DESATURASE 4, CHLOROPLASTIC-RELATED"/>
    <property type="match status" value="1"/>
</dbReference>
<evidence type="ECO:0000256" key="4">
    <source>
        <dbReference type="ARBA" id="ARBA00022989"/>
    </source>
</evidence>
<name>A0A660KNT4_9ROSI</name>
<dbReference type="AlphaFoldDB" id="A0A660KNT4"/>
<comment type="subcellular location">
    <subcellularLocation>
        <location evidence="1">Membrane</location>
        <topology evidence="1">Multi-pass membrane protein</topology>
    </subcellularLocation>
</comment>
<dbReference type="EMBL" id="CM017324">
    <property type="protein sequence ID" value="KAE8037088.1"/>
    <property type="molecule type" value="Genomic_DNA"/>
</dbReference>
<keyword evidence="4 6" id="KW-1133">Transmembrane helix</keyword>
<feature type="transmembrane region" description="Helical" evidence="6">
    <location>
        <begin position="26"/>
        <end position="45"/>
    </location>
</feature>
<evidence type="ECO:0000256" key="1">
    <source>
        <dbReference type="ARBA" id="ARBA00004141"/>
    </source>
</evidence>
<comment type="similarity">
    <text evidence="2">Belongs to the fatty acid desaturase CarF family.</text>
</comment>
<feature type="transmembrane region" description="Helical" evidence="6">
    <location>
        <begin position="57"/>
        <end position="78"/>
    </location>
</feature>
<proteinExistence type="inferred from homology"/>
<evidence type="ECO:0000313" key="9">
    <source>
        <dbReference type="Proteomes" id="UP000327013"/>
    </source>
</evidence>
<evidence type="ECO:0000313" key="8">
    <source>
        <dbReference type="EMBL" id="KAE8037088.1"/>
    </source>
</evidence>
<dbReference type="PANTHER" id="PTHR48140:SF1">
    <property type="entry name" value="FATTY ACID DESATURASE 4, CHLOROPLASTIC-RELATED"/>
    <property type="match status" value="1"/>
</dbReference>
<dbReference type="InterPro" id="IPR019547">
    <property type="entry name" value="Lipid_desat"/>
</dbReference>
<evidence type="ECO:0000256" key="3">
    <source>
        <dbReference type="ARBA" id="ARBA00022692"/>
    </source>
</evidence>
<evidence type="ECO:0000256" key="2">
    <source>
        <dbReference type="ARBA" id="ARBA00007620"/>
    </source>
</evidence>
<dbReference type="Proteomes" id="UP000327013">
    <property type="component" value="Chromosome 4"/>
</dbReference>
<dbReference type="GO" id="GO:0006631">
    <property type="term" value="P:fatty acid metabolic process"/>
    <property type="evidence" value="ECO:0007669"/>
    <property type="project" value="UniProtKB-UniPathway"/>
</dbReference>
<keyword evidence="5 6" id="KW-0472">Membrane</keyword>
<feature type="transmembrane region" description="Helical" evidence="6">
    <location>
        <begin position="140"/>
        <end position="161"/>
    </location>
</feature>
<dbReference type="GO" id="GO:0016020">
    <property type="term" value="C:membrane"/>
    <property type="evidence" value="ECO:0007669"/>
    <property type="project" value="UniProtKB-SubCell"/>
</dbReference>
<organism evidence="8 9">
    <name type="scientific">Carpinus fangiana</name>
    <dbReference type="NCBI Taxonomy" id="176857"/>
    <lineage>
        <taxon>Eukaryota</taxon>
        <taxon>Viridiplantae</taxon>
        <taxon>Streptophyta</taxon>
        <taxon>Embryophyta</taxon>
        <taxon>Tracheophyta</taxon>
        <taxon>Spermatophyta</taxon>
        <taxon>Magnoliopsida</taxon>
        <taxon>eudicotyledons</taxon>
        <taxon>Gunneridae</taxon>
        <taxon>Pentapetalae</taxon>
        <taxon>rosids</taxon>
        <taxon>fabids</taxon>
        <taxon>Fagales</taxon>
        <taxon>Betulaceae</taxon>
        <taxon>Carpinus</taxon>
    </lineage>
</organism>
<reference evidence="8 9" key="1">
    <citation type="submission" date="2019-06" db="EMBL/GenBank/DDBJ databases">
        <title>A chromosomal-level reference genome of Carpinus fangiana (Coryloideae, Betulaceae).</title>
        <authorList>
            <person name="Yang X."/>
            <person name="Wang Z."/>
            <person name="Zhang L."/>
            <person name="Hao G."/>
            <person name="Liu J."/>
            <person name="Yang Y."/>
        </authorList>
    </citation>
    <scope>NUCLEOTIDE SEQUENCE [LARGE SCALE GENOMIC DNA]</scope>
    <source>
        <strain evidence="8">Cfa_2016G</strain>
        <tissue evidence="8">Leaf</tissue>
    </source>
</reference>
<dbReference type="UniPathway" id="UPA00199"/>
<accession>A0A660KNT4</accession>
<sequence>MVVTPTPPNPPILNDPTLTSTWSHRAWVASGCIITVLISLAKAITGAAKSHMWLEPIVAGLLGYILADLASGVHHWFIDNYGSASTPLFGTQIDAFQDPHKRPWRVTRIQFANIIHTLARGVTLTVLPIDLACSCNDPTIHGFVAVFSGCIIFSLKFHALAHTPKSQLPLLVAALQDAGLLV</sequence>
<dbReference type="Pfam" id="PF10520">
    <property type="entry name" value="Lipid_desat"/>
    <property type="match status" value="1"/>
</dbReference>
<dbReference type="InterPro" id="IPR052864">
    <property type="entry name" value="Chloroplast_FAD_CarF"/>
</dbReference>
<keyword evidence="9" id="KW-1185">Reference proteome</keyword>
<evidence type="ECO:0000256" key="6">
    <source>
        <dbReference type="SAM" id="Phobius"/>
    </source>
</evidence>
<feature type="domain" description="Lipid desaturase" evidence="7">
    <location>
        <begin position="64"/>
        <end position="182"/>
    </location>
</feature>